<name>A0A9W8E4U4_9FUNG</name>
<dbReference type="Gene3D" id="1.10.287.110">
    <property type="entry name" value="DnaJ domain"/>
    <property type="match status" value="1"/>
</dbReference>
<evidence type="ECO:0000256" key="1">
    <source>
        <dbReference type="ARBA" id="ARBA00022723"/>
    </source>
</evidence>
<dbReference type="PROSITE" id="PS50076">
    <property type="entry name" value="DNAJ_2"/>
    <property type="match status" value="1"/>
</dbReference>
<feature type="domain" description="J" evidence="6">
    <location>
        <begin position="5"/>
        <end position="71"/>
    </location>
</feature>
<evidence type="ECO:0000256" key="5">
    <source>
        <dbReference type="SAM" id="MobiDB-lite"/>
    </source>
</evidence>
<dbReference type="GO" id="GO:0003676">
    <property type="term" value="F:nucleic acid binding"/>
    <property type="evidence" value="ECO:0007669"/>
    <property type="project" value="InterPro"/>
</dbReference>
<feature type="region of interest" description="Disordered" evidence="5">
    <location>
        <begin position="305"/>
        <end position="337"/>
    </location>
</feature>
<evidence type="ECO:0008006" key="10">
    <source>
        <dbReference type="Google" id="ProtNLM"/>
    </source>
</evidence>
<dbReference type="PROSITE" id="PS00636">
    <property type="entry name" value="DNAJ_1"/>
    <property type="match status" value="1"/>
</dbReference>
<dbReference type="InterPro" id="IPR001623">
    <property type="entry name" value="DnaJ_domain"/>
</dbReference>
<dbReference type="SMART" id="SM00451">
    <property type="entry name" value="ZnF_U1"/>
    <property type="match status" value="2"/>
</dbReference>
<dbReference type="SMART" id="SM00271">
    <property type="entry name" value="DnaJ"/>
    <property type="match status" value="1"/>
</dbReference>
<dbReference type="SMART" id="SM00355">
    <property type="entry name" value="ZnF_C2H2"/>
    <property type="match status" value="2"/>
</dbReference>
<dbReference type="PANTHER" id="PTHR44029:SF1">
    <property type="entry name" value="DNAJ HOMOLOG SUBFAMILY C MEMBER 21"/>
    <property type="match status" value="1"/>
</dbReference>
<evidence type="ECO:0000313" key="8">
    <source>
        <dbReference type="EMBL" id="KAJ1969486.1"/>
    </source>
</evidence>
<organism evidence="8 9">
    <name type="scientific">Dispira parvispora</name>
    <dbReference type="NCBI Taxonomy" id="1520584"/>
    <lineage>
        <taxon>Eukaryota</taxon>
        <taxon>Fungi</taxon>
        <taxon>Fungi incertae sedis</taxon>
        <taxon>Zoopagomycota</taxon>
        <taxon>Kickxellomycotina</taxon>
        <taxon>Dimargaritomycetes</taxon>
        <taxon>Dimargaritales</taxon>
        <taxon>Dimargaritaceae</taxon>
        <taxon>Dispira</taxon>
    </lineage>
</organism>
<feature type="region of interest" description="Disordered" evidence="5">
    <location>
        <begin position="257"/>
        <end position="278"/>
    </location>
</feature>
<keyword evidence="1" id="KW-0479">Metal-binding</keyword>
<dbReference type="InterPro" id="IPR036869">
    <property type="entry name" value="J_dom_sf"/>
</dbReference>
<evidence type="ECO:0000259" key="7">
    <source>
        <dbReference type="PROSITE" id="PS50157"/>
    </source>
</evidence>
<dbReference type="InterPro" id="IPR022755">
    <property type="entry name" value="Znf_C2H2_jaz"/>
</dbReference>
<feature type="compositionally biased region" description="Basic residues" evidence="5">
    <location>
        <begin position="405"/>
        <end position="414"/>
    </location>
</feature>
<dbReference type="PRINTS" id="PR00625">
    <property type="entry name" value="JDOMAIN"/>
</dbReference>
<reference evidence="8" key="1">
    <citation type="submission" date="2022-07" db="EMBL/GenBank/DDBJ databases">
        <title>Phylogenomic reconstructions and comparative analyses of Kickxellomycotina fungi.</title>
        <authorList>
            <person name="Reynolds N.K."/>
            <person name="Stajich J.E."/>
            <person name="Barry K."/>
            <person name="Grigoriev I.V."/>
            <person name="Crous P."/>
            <person name="Smith M.E."/>
        </authorList>
    </citation>
    <scope>NUCLEOTIDE SEQUENCE</scope>
    <source>
        <strain evidence="8">RSA 1196</strain>
    </source>
</reference>
<dbReference type="GO" id="GO:0008270">
    <property type="term" value="F:zinc ion binding"/>
    <property type="evidence" value="ECO:0007669"/>
    <property type="project" value="UniProtKB-KW"/>
</dbReference>
<dbReference type="PROSITE" id="PS50157">
    <property type="entry name" value="ZINC_FINGER_C2H2_2"/>
    <property type="match status" value="1"/>
</dbReference>
<evidence type="ECO:0000259" key="6">
    <source>
        <dbReference type="PROSITE" id="PS50076"/>
    </source>
</evidence>
<keyword evidence="2 4" id="KW-0863">Zinc-finger</keyword>
<evidence type="ECO:0000256" key="4">
    <source>
        <dbReference type="PROSITE-ProRule" id="PRU00042"/>
    </source>
</evidence>
<feature type="region of interest" description="Disordered" evidence="5">
    <location>
        <begin position="432"/>
        <end position="481"/>
    </location>
</feature>
<dbReference type="Proteomes" id="UP001150925">
    <property type="component" value="Unassembled WGS sequence"/>
</dbReference>
<dbReference type="SUPFAM" id="SSF46565">
    <property type="entry name" value="Chaperone J-domain"/>
    <property type="match status" value="1"/>
</dbReference>
<feature type="region of interest" description="Disordered" evidence="5">
    <location>
        <begin position="392"/>
        <end position="414"/>
    </location>
</feature>
<keyword evidence="9" id="KW-1185">Reference proteome</keyword>
<dbReference type="PROSITE" id="PS00028">
    <property type="entry name" value="ZINC_FINGER_C2H2_1"/>
    <property type="match status" value="2"/>
</dbReference>
<dbReference type="InterPro" id="IPR051964">
    <property type="entry name" value="Chaperone_stress_response"/>
</dbReference>
<feature type="domain" description="C2H2-type" evidence="7">
    <location>
        <begin position="483"/>
        <end position="508"/>
    </location>
</feature>
<dbReference type="SUPFAM" id="SSF57667">
    <property type="entry name" value="beta-beta-alpha zinc fingers"/>
    <property type="match status" value="1"/>
</dbReference>
<evidence type="ECO:0000256" key="3">
    <source>
        <dbReference type="ARBA" id="ARBA00022833"/>
    </source>
</evidence>
<dbReference type="PANTHER" id="PTHR44029">
    <property type="entry name" value="DNAJ HOMOLOG SUBFAMILY C MEMBER 21"/>
    <property type="match status" value="1"/>
</dbReference>
<sequence length="534" mass="61062">MVQVCYYELLGVASNASDSDLKKAYRKKALEWHPDKNYNRVEEATDMFAKIQGAYEILSDPQERAWYDDHRDAILRGDTFDPSQPDTMASGPTSDSLMRYFSPTAFHGFDNSSQGFFHVYGSIFRTLAEEEVRTSSDVLSHHDLEFLECFDFGLASHRADEPHARKGIRGPQFTLLDFYTFWLAFSTRRTFAWHDQYHVGSAQFRQMRRVMEKENRRAREKAKKEFNDTVRSLASYVRKLDPRIKAWKKEQQELQQERQEKRRLRQASQKARAKTSSSNYIEPEWAQVYYDELLDDLEDLDLAEDQKEASKAPETSHPATHGETLDTAISGSPVGGVSASEQMDDMYCVVCDKQFKSKHHWNNHKSSREHLKAVERMRAELEAEDALFKETSPPEATALPPLFGKGKRKKKKTKNVLSATGEEIFQADVADASHPSEADMPEGIPDELPVIPETTSTAQEESIAPVKKSKKKSRKQKVSSNEFRCNVCRENFETRNQLFKHIKQTGHALAVKLDQGGLGQFLSAQSGKSGRRKQ</sequence>
<dbReference type="FunFam" id="1.10.287.110:FF:000046">
    <property type="entry name" value="dnaJ homolog subfamily C member 21"/>
    <property type="match status" value="1"/>
</dbReference>
<comment type="caution">
    <text evidence="8">The sequence shown here is derived from an EMBL/GenBank/DDBJ whole genome shotgun (WGS) entry which is preliminary data.</text>
</comment>
<evidence type="ECO:0000256" key="2">
    <source>
        <dbReference type="ARBA" id="ARBA00022771"/>
    </source>
</evidence>
<dbReference type="OrthoDB" id="5894at2759"/>
<dbReference type="InterPro" id="IPR003604">
    <property type="entry name" value="Matrin/U1-like-C_Znf_C2H2"/>
</dbReference>
<dbReference type="GO" id="GO:0005737">
    <property type="term" value="C:cytoplasm"/>
    <property type="evidence" value="ECO:0007669"/>
    <property type="project" value="TreeGrafter"/>
</dbReference>
<dbReference type="InterPro" id="IPR036236">
    <property type="entry name" value="Znf_C2H2_sf"/>
</dbReference>
<dbReference type="AlphaFoldDB" id="A0A9W8E4U4"/>
<keyword evidence="3" id="KW-0862">Zinc</keyword>
<dbReference type="Pfam" id="PF12171">
    <property type="entry name" value="zf-C2H2_jaz"/>
    <property type="match status" value="1"/>
</dbReference>
<proteinExistence type="predicted"/>
<accession>A0A9W8E4U4</accession>
<dbReference type="CDD" id="cd06257">
    <property type="entry name" value="DnaJ"/>
    <property type="match status" value="1"/>
</dbReference>
<gene>
    <name evidence="8" type="ORF">IWQ62_000596</name>
</gene>
<dbReference type="InterPro" id="IPR054076">
    <property type="entry name" value="ZUO1-like_ZHD"/>
</dbReference>
<dbReference type="Pfam" id="PF21884">
    <property type="entry name" value="ZUO1-like_ZHD"/>
    <property type="match status" value="1"/>
</dbReference>
<dbReference type="EMBL" id="JANBPY010000054">
    <property type="protein sequence ID" value="KAJ1969486.1"/>
    <property type="molecule type" value="Genomic_DNA"/>
</dbReference>
<evidence type="ECO:0000313" key="9">
    <source>
        <dbReference type="Proteomes" id="UP001150925"/>
    </source>
</evidence>
<dbReference type="Pfam" id="PF00226">
    <property type="entry name" value="DnaJ"/>
    <property type="match status" value="1"/>
</dbReference>
<feature type="compositionally biased region" description="Basic residues" evidence="5">
    <location>
        <begin position="467"/>
        <end position="477"/>
    </location>
</feature>
<dbReference type="Gene3D" id="3.30.160.60">
    <property type="entry name" value="Classic Zinc Finger"/>
    <property type="match status" value="1"/>
</dbReference>
<protein>
    <recommendedName>
        <fullName evidence="10">DnaJ-domain-containing protein</fullName>
    </recommendedName>
</protein>
<dbReference type="InterPro" id="IPR013087">
    <property type="entry name" value="Znf_C2H2_type"/>
</dbReference>
<dbReference type="InterPro" id="IPR018253">
    <property type="entry name" value="DnaJ_domain_CS"/>
</dbReference>